<sequence>MKFKSDTDILFDVFILGPVLILLIPLSEIVKNIDDKSAILTLVIILAVISLLLWVRFGTYYVIKESRMLYRSGPIRGSIDIQSVHSLTKNKTLWLGTKPALARKGIILKYNKYDDIYISPKNKDQFIAELLKRNNNIQVTES</sequence>
<feature type="transmembrane region" description="Helical" evidence="1">
    <location>
        <begin position="9"/>
        <end position="26"/>
    </location>
</feature>
<dbReference type="AlphaFoldDB" id="A0A4Q0MA59"/>
<dbReference type="EMBL" id="RXOC01000005">
    <property type="protein sequence ID" value="RXF70128.1"/>
    <property type="molecule type" value="Genomic_DNA"/>
</dbReference>
<dbReference type="RefSeq" id="WP_128769201.1">
    <property type="nucleotide sequence ID" value="NZ_RXOC01000005.1"/>
</dbReference>
<gene>
    <name evidence="3" type="ORF">EKH83_09605</name>
</gene>
<reference evidence="3 4" key="1">
    <citation type="submission" date="2018-12" db="EMBL/GenBank/DDBJ databases">
        <title>The Draft Genome Sequence of the Soil Bacterium Pedobacter tournemirensis R1.</title>
        <authorList>
            <person name="He J."/>
        </authorList>
    </citation>
    <scope>NUCLEOTIDE SEQUENCE [LARGE SCALE GENOMIC DNA]</scope>
    <source>
        <strain evidence="3 4">R1</strain>
    </source>
</reference>
<evidence type="ECO:0000259" key="2">
    <source>
        <dbReference type="Pfam" id="PF06713"/>
    </source>
</evidence>
<accession>A0A4Q0MA59</accession>
<keyword evidence="1" id="KW-0472">Membrane</keyword>
<dbReference type="Proteomes" id="UP000290848">
    <property type="component" value="Unassembled WGS sequence"/>
</dbReference>
<evidence type="ECO:0000313" key="4">
    <source>
        <dbReference type="Proteomes" id="UP000290848"/>
    </source>
</evidence>
<protein>
    <recommendedName>
        <fullName evidence="2">Uncharacterized protein YyaB-like PH domain-containing protein</fullName>
    </recommendedName>
</protein>
<dbReference type="Pfam" id="PF06713">
    <property type="entry name" value="bPH_4"/>
    <property type="match status" value="1"/>
</dbReference>
<proteinExistence type="predicted"/>
<organism evidence="3 4">
    <name type="scientific">Arcticibacter tournemirensis</name>
    <dbReference type="NCBI Taxonomy" id="699437"/>
    <lineage>
        <taxon>Bacteria</taxon>
        <taxon>Pseudomonadati</taxon>
        <taxon>Bacteroidota</taxon>
        <taxon>Sphingobacteriia</taxon>
        <taxon>Sphingobacteriales</taxon>
        <taxon>Sphingobacteriaceae</taxon>
        <taxon>Arcticibacter</taxon>
    </lineage>
</organism>
<keyword evidence="1" id="KW-1133">Transmembrane helix</keyword>
<feature type="transmembrane region" description="Helical" evidence="1">
    <location>
        <begin position="38"/>
        <end position="63"/>
    </location>
</feature>
<name>A0A4Q0MA59_9SPHI</name>
<evidence type="ECO:0000256" key="1">
    <source>
        <dbReference type="SAM" id="Phobius"/>
    </source>
</evidence>
<dbReference type="InterPro" id="IPR009589">
    <property type="entry name" value="PH_YyaB-like"/>
</dbReference>
<comment type="caution">
    <text evidence="3">The sequence shown here is derived from an EMBL/GenBank/DDBJ whole genome shotgun (WGS) entry which is preliminary data.</text>
</comment>
<dbReference type="GO" id="GO:0030153">
    <property type="term" value="P:bacteriocin immunity"/>
    <property type="evidence" value="ECO:0007669"/>
    <property type="project" value="InterPro"/>
</dbReference>
<evidence type="ECO:0000313" key="3">
    <source>
        <dbReference type="EMBL" id="RXF70128.1"/>
    </source>
</evidence>
<feature type="domain" description="Uncharacterized protein YyaB-like PH" evidence="2">
    <location>
        <begin position="59"/>
        <end position="134"/>
    </location>
</feature>
<keyword evidence="1" id="KW-0812">Transmembrane</keyword>